<evidence type="ECO:0000313" key="2">
    <source>
        <dbReference type="EMBL" id="ACL94630.1"/>
    </source>
</evidence>
<dbReference type="RefSeq" id="YP_002516538.1">
    <property type="nucleotide sequence ID" value="NC_011916.1"/>
</dbReference>
<dbReference type="AlphaFoldDB" id="A0A0H3C7G3"/>
<keyword evidence="2" id="KW-0808">Transferase</keyword>
<dbReference type="InterPro" id="IPR029063">
    <property type="entry name" value="SAM-dependent_MTases_sf"/>
</dbReference>
<dbReference type="HOGENOM" id="CLU_347402_0_0_5"/>
<sequence length="812" mass="89506">MGGPGPVNREQLQALKLDGYAPRTMLDIGAHVGSFTRGFLQVFPDCAPTLVEPNPFCEPDLAAMPFERHMVAASHENGEAELFLTKEWLQSTGTSLYRENTDFFRDDVMIRRVVPKARLDDLLAGRRFDFVKIDTQGAELDVLRGGETVLRQADYILLEISVVNFNEGAPPAEQVFEQLRAMGFVPADVTDFHRLRGVRDGGLLQLDFLFKRRAARPSQFGQLTGLNALGELVAHLRARKAQDPAFRVLLIGGGPPGWPEDLRDATLGGPTGEYAGDLSDPDTYRALLAQVAREGRFDYAVAPHVLQTLARPSVLLDRLPLIAEAGWITTPSRYLEVLKIEGAHRGFAHHRWGVDNDQGVLVLAPKTPLVERMTFPGEAQWRQATDRFELQVGWRGGLRYEILTGEGVLPGQAAATALLGRFFEGVPPDDAAPLPVTEAPLDVAAELAKTMAAARDTTSGLHPLGRMKYYHDAVSLILCEPLSAERLALFEALLDEAAALQVEPPAPEWRDWVIHYQVVMEALTGAELDAPTPAAVDDGPQVFLTGDGRTLDAEGLKAHADAMGAQVVFFAAADARYVELYGRWLALSVIKHSDVPFLVVIHVIGGAERLADAAATVGVNDPRLVFTGDAFDASAVTTLCYEAPPKGLIEIPVAHYQSVRFQRLGGLLDLLQRPVFVSDIDLLLQRGVEDLLDQWRDADFVLNENERNTQAGSRITANLLLARPTATTAIMLRWLRAYLDERLSRETVTRWIDQVALNLARHHLALQVQDAKIGAFDTLRDINNVMFSQYVPGHPFRFLSLYHGFDTSTLEE</sequence>
<dbReference type="NCBIfam" id="TIGR01444">
    <property type="entry name" value="fkbM_fam"/>
    <property type="match status" value="1"/>
</dbReference>
<dbReference type="EMBL" id="CP001340">
    <property type="protein sequence ID" value="ACL94630.1"/>
    <property type="molecule type" value="Genomic_DNA"/>
</dbReference>
<dbReference type="InterPro" id="IPR053188">
    <property type="entry name" value="FkbM_Methyltransferase"/>
</dbReference>
<evidence type="ECO:0000259" key="1">
    <source>
        <dbReference type="Pfam" id="PF05050"/>
    </source>
</evidence>
<evidence type="ECO:0000313" key="3">
    <source>
        <dbReference type="Proteomes" id="UP000001364"/>
    </source>
</evidence>
<keyword evidence="2" id="KW-0489">Methyltransferase</keyword>
<dbReference type="GO" id="GO:0032259">
    <property type="term" value="P:methylation"/>
    <property type="evidence" value="ECO:0007669"/>
    <property type="project" value="UniProtKB-KW"/>
</dbReference>
<dbReference type="OrthoDB" id="5679686at2"/>
<feature type="domain" description="Methyltransferase FkbM" evidence="1">
    <location>
        <begin position="27"/>
        <end position="185"/>
    </location>
</feature>
<dbReference type="KEGG" id="ccs:CCNA_01165"/>
<dbReference type="GeneID" id="7331536"/>
<keyword evidence="3" id="KW-1185">Reference proteome</keyword>
<reference evidence="2 3" key="1">
    <citation type="journal article" date="2010" name="J. Bacteriol.">
        <title>The genetic basis of laboratory adaptation in Caulobacter crescentus.</title>
        <authorList>
            <person name="Marks M.E."/>
            <person name="Castro-Rojas C.M."/>
            <person name="Teiling C."/>
            <person name="Du L."/>
            <person name="Kapatral V."/>
            <person name="Walunas T.L."/>
            <person name="Crosson S."/>
        </authorList>
    </citation>
    <scope>NUCLEOTIDE SEQUENCE [LARGE SCALE GENOMIC DNA]</scope>
    <source>
        <strain evidence="3">NA1000 / CB15N</strain>
    </source>
</reference>
<organism evidence="2 3">
    <name type="scientific">Caulobacter vibrioides (strain NA1000 / CB15N)</name>
    <name type="common">Caulobacter crescentus</name>
    <dbReference type="NCBI Taxonomy" id="565050"/>
    <lineage>
        <taxon>Bacteria</taxon>
        <taxon>Pseudomonadati</taxon>
        <taxon>Pseudomonadota</taxon>
        <taxon>Alphaproteobacteria</taxon>
        <taxon>Caulobacterales</taxon>
        <taxon>Caulobacteraceae</taxon>
        <taxon>Caulobacter</taxon>
    </lineage>
</organism>
<gene>
    <name evidence="2" type="ordered locus">CCNA_01165</name>
</gene>
<dbReference type="GO" id="GO:0008171">
    <property type="term" value="F:O-methyltransferase activity"/>
    <property type="evidence" value="ECO:0007669"/>
    <property type="project" value="TreeGrafter"/>
</dbReference>
<dbReference type="PATRIC" id="fig|565050.3.peg.1147"/>
<dbReference type="Proteomes" id="UP000001364">
    <property type="component" value="Chromosome"/>
</dbReference>
<protein>
    <submittedName>
        <fullName evidence="2">FkbM methyltransferase family protein</fullName>
    </submittedName>
</protein>
<proteinExistence type="predicted"/>
<dbReference type="SUPFAM" id="SSF53335">
    <property type="entry name" value="S-adenosyl-L-methionine-dependent methyltransferases"/>
    <property type="match status" value="1"/>
</dbReference>
<dbReference type="Pfam" id="PF05050">
    <property type="entry name" value="Methyltransf_21"/>
    <property type="match status" value="1"/>
</dbReference>
<dbReference type="InterPro" id="IPR006342">
    <property type="entry name" value="FkbM_mtfrase"/>
</dbReference>
<dbReference type="PANTHER" id="PTHR36973:SF4">
    <property type="entry name" value="NODULATION PROTEIN"/>
    <property type="match status" value="1"/>
</dbReference>
<dbReference type="RefSeq" id="WP_010918992.1">
    <property type="nucleotide sequence ID" value="NC_011916.1"/>
</dbReference>
<accession>A0A0H3C7G3</accession>
<name>A0A0H3C7G3_CAUVN</name>
<dbReference type="Gene3D" id="3.40.50.150">
    <property type="entry name" value="Vaccinia Virus protein VP39"/>
    <property type="match status" value="1"/>
</dbReference>
<dbReference type="PANTHER" id="PTHR36973">
    <property type="entry name" value="SLL1456 PROTEIN-RELATED"/>
    <property type="match status" value="1"/>
</dbReference>